<organism evidence="2 3">
    <name type="scientific">Kutzneria chonburiensis</name>
    <dbReference type="NCBI Taxonomy" id="1483604"/>
    <lineage>
        <taxon>Bacteria</taxon>
        <taxon>Bacillati</taxon>
        <taxon>Actinomycetota</taxon>
        <taxon>Actinomycetes</taxon>
        <taxon>Pseudonocardiales</taxon>
        <taxon>Pseudonocardiaceae</taxon>
        <taxon>Kutzneria</taxon>
    </lineage>
</organism>
<sequence>MRRAFALVALGVALTAGLSALPAAQAATPVVAGGSADVQSAIDGIRALVPDVDARSGSSSDAVQAVRDAINPGSYTCPASTPLQDWLRGTLQGFTVQQLTAALILLQLDLVTWDARVNDAQVPTVYGPSGEFTIPVTHTFRDLGKFWDIDSNGIKLLPMHGSVLVDKARMTRVFEVVYGQSAANSASLADFVGQLVRSVPRFNGGDFPLFTFNSYATSAEEFGGRRVVMGDGVLAGYAAIGLGDVAPQAILAHEFGHQVQFADDLISDATTPEDSRRAELMADAFSAYFLSHARGEAMQTKRVNEFLGVYYNVGDCGFSSLSHHGTPAQRQRTGEWAYGVADSARPQGHILPSRTFGAMFDAELPTLVAPDAH</sequence>
<evidence type="ECO:0000256" key="1">
    <source>
        <dbReference type="SAM" id="SignalP"/>
    </source>
</evidence>
<keyword evidence="1" id="KW-0732">Signal</keyword>
<dbReference type="Proteomes" id="UP001589810">
    <property type="component" value="Unassembled WGS sequence"/>
</dbReference>
<name>A0ABV6MSC8_9PSEU</name>
<reference evidence="2 3" key="1">
    <citation type="submission" date="2024-09" db="EMBL/GenBank/DDBJ databases">
        <authorList>
            <person name="Sun Q."/>
            <person name="Mori K."/>
        </authorList>
    </citation>
    <scope>NUCLEOTIDE SEQUENCE [LARGE SCALE GENOMIC DNA]</scope>
    <source>
        <strain evidence="2 3">TBRC 1432</strain>
    </source>
</reference>
<accession>A0ABV6MSC8</accession>
<evidence type="ECO:0000313" key="3">
    <source>
        <dbReference type="Proteomes" id="UP001589810"/>
    </source>
</evidence>
<keyword evidence="3" id="KW-1185">Reference proteome</keyword>
<dbReference type="RefSeq" id="WP_273941591.1">
    <property type="nucleotide sequence ID" value="NZ_CP097263.1"/>
</dbReference>
<feature type="signal peptide" evidence="1">
    <location>
        <begin position="1"/>
        <end position="26"/>
    </location>
</feature>
<dbReference type="EMBL" id="JBHLUD010000004">
    <property type="protein sequence ID" value="MFC0543200.1"/>
    <property type="molecule type" value="Genomic_DNA"/>
</dbReference>
<feature type="chain" id="PRO_5045926383" evidence="1">
    <location>
        <begin position="27"/>
        <end position="373"/>
    </location>
</feature>
<gene>
    <name evidence="2" type="ORF">ACFFH7_16990</name>
</gene>
<comment type="caution">
    <text evidence="2">The sequence shown here is derived from an EMBL/GenBank/DDBJ whole genome shotgun (WGS) entry which is preliminary data.</text>
</comment>
<evidence type="ECO:0000313" key="2">
    <source>
        <dbReference type="EMBL" id="MFC0543200.1"/>
    </source>
</evidence>
<proteinExistence type="predicted"/>
<protein>
    <submittedName>
        <fullName evidence="2">Uncharacterized protein</fullName>
    </submittedName>
</protein>